<feature type="region of interest" description="Disordered" evidence="1">
    <location>
        <begin position="1"/>
        <end position="116"/>
    </location>
</feature>
<accession>A0ABY2PLV3</accession>
<reference evidence="2 3" key="1">
    <citation type="submission" date="2019-04" db="EMBL/GenBank/DDBJ databases">
        <title>Streptomyces rhizosphaericola sp. nov., an actinobacterium isolated from the wheat rhizosphere.</title>
        <authorList>
            <person name="Vargas Hoyos H.A."/>
            <person name="Santos S.N."/>
            <person name="Genuario D.B."/>
            <person name="Melo I.S."/>
            <person name="Da Silva L.J."/>
            <person name="Da Silva F.S.P."/>
            <person name="Zucchi T.D."/>
        </authorList>
    </citation>
    <scope>NUCLEOTIDE SEQUENCE [LARGE SCALE GENOMIC DNA]</scope>
    <source>
        <strain evidence="2 3">1AS2c</strain>
    </source>
</reference>
<feature type="compositionally biased region" description="Basic residues" evidence="1">
    <location>
        <begin position="78"/>
        <end position="90"/>
    </location>
</feature>
<organism evidence="2 3">
    <name type="scientific">Streptomyces rhizosphaericola</name>
    <dbReference type="NCBI Taxonomy" id="2564098"/>
    <lineage>
        <taxon>Bacteria</taxon>
        <taxon>Bacillati</taxon>
        <taxon>Actinomycetota</taxon>
        <taxon>Actinomycetes</taxon>
        <taxon>Kitasatosporales</taxon>
        <taxon>Streptomycetaceae</taxon>
        <taxon>Streptomyces</taxon>
    </lineage>
</organism>
<feature type="compositionally biased region" description="Polar residues" evidence="1">
    <location>
        <begin position="91"/>
        <end position="105"/>
    </location>
</feature>
<keyword evidence="3" id="KW-1185">Reference proteome</keyword>
<gene>
    <name evidence="2" type="ORF">E5Z02_01335</name>
</gene>
<name>A0ABY2PLV3_9ACTN</name>
<evidence type="ECO:0000313" key="3">
    <source>
        <dbReference type="Proteomes" id="UP000306274"/>
    </source>
</evidence>
<dbReference type="RefSeq" id="WP_136015292.1">
    <property type="nucleotide sequence ID" value="NZ_JBMOSX010000002.1"/>
</dbReference>
<evidence type="ECO:0000256" key="1">
    <source>
        <dbReference type="SAM" id="MobiDB-lite"/>
    </source>
</evidence>
<evidence type="ECO:0000313" key="2">
    <source>
        <dbReference type="EMBL" id="TGZ12067.1"/>
    </source>
</evidence>
<protein>
    <submittedName>
        <fullName evidence="2">Uncharacterized protein</fullName>
    </submittedName>
</protein>
<sequence length="128" mass="14617">MNTNPPDPDDLLRQYDSIEDPALRSELLDAAGTTRAYIDALRDRRTKSSRRSSAADQDPGEVAPTPQPLEEPLDRAGRKARPPRLRKRSRTVATTRPPNNDTGGTPRNRRRRRRERPARFLVIIIRLD</sequence>
<dbReference type="EMBL" id="SRZK01000006">
    <property type="protein sequence ID" value="TGZ12067.1"/>
    <property type="molecule type" value="Genomic_DNA"/>
</dbReference>
<dbReference type="Proteomes" id="UP000306274">
    <property type="component" value="Unassembled WGS sequence"/>
</dbReference>
<proteinExistence type="predicted"/>
<comment type="caution">
    <text evidence="2">The sequence shown here is derived from an EMBL/GenBank/DDBJ whole genome shotgun (WGS) entry which is preliminary data.</text>
</comment>
<feature type="compositionally biased region" description="Basic residues" evidence="1">
    <location>
        <begin position="107"/>
        <end position="116"/>
    </location>
</feature>